<evidence type="ECO:0000256" key="4">
    <source>
        <dbReference type="ARBA" id="ARBA00022597"/>
    </source>
</evidence>
<dbReference type="AlphaFoldDB" id="A0A8S4FVZ1"/>
<evidence type="ECO:0000256" key="2">
    <source>
        <dbReference type="ARBA" id="ARBA00022448"/>
    </source>
</evidence>
<accession>A0A8S4FVZ1</accession>
<dbReference type="EMBL" id="CAJHNJ030000045">
    <property type="protein sequence ID" value="CAG9131548.1"/>
    <property type="molecule type" value="Genomic_DNA"/>
</dbReference>
<evidence type="ECO:0000256" key="8">
    <source>
        <dbReference type="SAM" id="Phobius"/>
    </source>
</evidence>
<sequence>MKKGYLEQYLTSGILGLATFICGYSIVWPSYTIPLFRSDLSPLSGNFTTYHQSLLGSVPMLGSLLGTVFGGLIADNIGRKRGEILSGLFNVLSCALICTARNIYLLVASRFIFGFGGGIHTFLYSIYVGEFSSAAIRGTTISICVFGYSIGVLSSYIVGWQLTYEQGNYLILGINIMFVISMFFVKDTPVYYLKIGKDKEALECLKFYRGTKITNQEVLDEFAEMKSLLHTPQQMILLKDSDTIDDPEKEKLRQTTDVVVINESKANVWKTMISSKPNLRIFAVISALIFLSVSMGMIAIQTYAGILFARAVPNLSSDMCAIAVALANIAGSVLPIFMIDVVGRRIMMIVSAVLVSLCLAALGAVLRWPIAPDWMIPAIILLYCFCFQLGSATVPYMLNAEAYLPEVKSLCIILAYSVMWGANFIMLAIFAPLSELVGLDGTFFFYSGIAAIAAVLSVFVLPETTGLTVDMIQAKFTNGFSQIGQKSK</sequence>
<keyword evidence="3" id="KW-1003">Cell membrane</keyword>
<dbReference type="InterPro" id="IPR036259">
    <property type="entry name" value="MFS_trans_sf"/>
</dbReference>
<dbReference type="Gene3D" id="1.20.1250.20">
    <property type="entry name" value="MFS general substrate transporter like domains"/>
    <property type="match status" value="1"/>
</dbReference>
<dbReference type="GO" id="GO:0005886">
    <property type="term" value="C:plasma membrane"/>
    <property type="evidence" value="ECO:0007669"/>
    <property type="project" value="UniProtKB-SubCell"/>
</dbReference>
<dbReference type="Proteomes" id="UP000653454">
    <property type="component" value="Unassembled WGS sequence"/>
</dbReference>
<dbReference type="PROSITE" id="PS00217">
    <property type="entry name" value="SUGAR_TRANSPORT_2"/>
    <property type="match status" value="1"/>
</dbReference>
<evidence type="ECO:0000313" key="11">
    <source>
        <dbReference type="Proteomes" id="UP000653454"/>
    </source>
</evidence>
<name>A0A8S4FVZ1_PLUXY</name>
<feature type="transmembrane region" description="Helical" evidence="8">
    <location>
        <begin position="321"/>
        <end position="339"/>
    </location>
</feature>
<dbReference type="InterPro" id="IPR005828">
    <property type="entry name" value="MFS_sugar_transport-like"/>
</dbReference>
<dbReference type="PROSITE" id="PS50850">
    <property type="entry name" value="MFS"/>
    <property type="match status" value="1"/>
</dbReference>
<feature type="transmembrane region" description="Helical" evidence="8">
    <location>
        <begin position="168"/>
        <end position="185"/>
    </location>
</feature>
<feature type="transmembrane region" description="Helical" evidence="8">
    <location>
        <begin position="374"/>
        <end position="398"/>
    </location>
</feature>
<evidence type="ECO:0000256" key="7">
    <source>
        <dbReference type="ARBA" id="ARBA00023136"/>
    </source>
</evidence>
<evidence type="ECO:0000256" key="1">
    <source>
        <dbReference type="ARBA" id="ARBA00004651"/>
    </source>
</evidence>
<gene>
    <name evidence="10" type="ORF">PLXY2_LOCUS10362</name>
</gene>
<dbReference type="FunFam" id="1.20.1250.20:FF:000218">
    <property type="entry name" value="facilitated trehalose transporter Tret1"/>
    <property type="match status" value="1"/>
</dbReference>
<feature type="transmembrane region" description="Helical" evidence="8">
    <location>
        <begin position="281"/>
        <end position="309"/>
    </location>
</feature>
<feature type="transmembrane region" description="Helical" evidence="8">
    <location>
        <begin position="85"/>
        <end position="105"/>
    </location>
</feature>
<dbReference type="InterPro" id="IPR050549">
    <property type="entry name" value="MFS_Trehalose_Transporter"/>
</dbReference>
<reference evidence="10" key="1">
    <citation type="submission" date="2020-11" db="EMBL/GenBank/DDBJ databases">
        <authorList>
            <person name="Whiteford S."/>
        </authorList>
    </citation>
    <scope>NUCLEOTIDE SEQUENCE</scope>
</reference>
<evidence type="ECO:0000256" key="3">
    <source>
        <dbReference type="ARBA" id="ARBA00022475"/>
    </source>
</evidence>
<dbReference type="PROSITE" id="PS00216">
    <property type="entry name" value="SUGAR_TRANSPORT_1"/>
    <property type="match status" value="1"/>
</dbReference>
<dbReference type="PANTHER" id="PTHR48021">
    <property type="match status" value="1"/>
</dbReference>
<keyword evidence="4" id="KW-0762">Sugar transport</keyword>
<dbReference type="InterPro" id="IPR005829">
    <property type="entry name" value="Sugar_transporter_CS"/>
</dbReference>
<feature type="transmembrane region" description="Helical" evidence="8">
    <location>
        <begin position="12"/>
        <end position="33"/>
    </location>
</feature>
<dbReference type="GO" id="GO:0022857">
    <property type="term" value="F:transmembrane transporter activity"/>
    <property type="evidence" value="ECO:0007669"/>
    <property type="project" value="InterPro"/>
</dbReference>
<dbReference type="PANTHER" id="PTHR48021:SF33">
    <property type="entry name" value="AT22075P-RELATED"/>
    <property type="match status" value="1"/>
</dbReference>
<proteinExistence type="predicted"/>
<keyword evidence="5 8" id="KW-0812">Transmembrane</keyword>
<feature type="transmembrane region" description="Helical" evidence="8">
    <location>
        <begin position="346"/>
        <end position="368"/>
    </location>
</feature>
<dbReference type="InterPro" id="IPR020846">
    <property type="entry name" value="MFS_dom"/>
</dbReference>
<dbReference type="SUPFAM" id="SSF103473">
    <property type="entry name" value="MFS general substrate transporter"/>
    <property type="match status" value="1"/>
</dbReference>
<feature type="transmembrane region" description="Helical" evidence="8">
    <location>
        <begin position="410"/>
        <end position="431"/>
    </location>
</feature>
<dbReference type="Pfam" id="PF00083">
    <property type="entry name" value="Sugar_tr"/>
    <property type="match status" value="1"/>
</dbReference>
<feature type="transmembrane region" description="Helical" evidence="8">
    <location>
        <begin position="141"/>
        <end position="162"/>
    </location>
</feature>
<feature type="domain" description="Major facilitator superfamily (MFS) profile" evidence="9">
    <location>
        <begin position="11"/>
        <end position="465"/>
    </location>
</feature>
<evidence type="ECO:0000313" key="10">
    <source>
        <dbReference type="EMBL" id="CAG9131548.1"/>
    </source>
</evidence>
<evidence type="ECO:0000256" key="6">
    <source>
        <dbReference type="ARBA" id="ARBA00022989"/>
    </source>
</evidence>
<evidence type="ECO:0000256" key="5">
    <source>
        <dbReference type="ARBA" id="ARBA00022692"/>
    </source>
</evidence>
<comment type="caution">
    <text evidence="10">The sequence shown here is derived from an EMBL/GenBank/DDBJ whole genome shotgun (WGS) entry which is preliminary data.</text>
</comment>
<feature type="transmembrane region" description="Helical" evidence="8">
    <location>
        <begin position="443"/>
        <end position="461"/>
    </location>
</feature>
<keyword evidence="11" id="KW-1185">Reference proteome</keyword>
<comment type="subcellular location">
    <subcellularLocation>
        <location evidence="1">Cell membrane</location>
        <topology evidence="1">Multi-pass membrane protein</topology>
    </subcellularLocation>
</comment>
<feature type="transmembrane region" description="Helical" evidence="8">
    <location>
        <begin position="111"/>
        <end position="129"/>
    </location>
</feature>
<keyword evidence="7 8" id="KW-0472">Membrane</keyword>
<organism evidence="10 11">
    <name type="scientific">Plutella xylostella</name>
    <name type="common">Diamondback moth</name>
    <name type="synonym">Plutella maculipennis</name>
    <dbReference type="NCBI Taxonomy" id="51655"/>
    <lineage>
        <taxon>Eukaryota</taxon>
        <taxon>Metazoa</taxon>
        <taxon>Ecdysozoa</taxon>
        <taxon>Arthropoda</taxon>
        <taxon>Hexapoda</taxon>
        <taxon>Insecta</taxon>
        <taxon>Pterygota</taxon>
        <taxon>Neoptera</taxon>
        <taxon>Endopterygota</taxon>
        <taxon>Lepidoptera</taxon>
        <taxon>Glossata</taxon>
        <taxon>Ditrysia</taxon>
        <taxon>Yponomeutoidea</taxon>
        <taxon>Plutellidae</taxon>
        <taxon>Plutella</taxon>
    </lineage>
</organism>
<feature type="transmembrane region" description="Helical" evidence="8">
    <location>
        <begin position="53"/>
        <end position="73"/>
    </location>
</feature>
<keyword evidence="6 8" id="KW-1133">Transmembrane helix</keyword>
<protein>
    <submittedName>
        <fullName evidence="10">(diamondback moth) hypothetical protein</fullName>
    </submittedName>
</protein>
<evidence type="ECO:0000259" key="9">
    <source>
        <dbReference type="PROSITE" id="PS50850"/>
    </source>
</evidence>
<keyword evidence="2" id="KW-0813">Transport</keyword>